<dbReference type="STRING" id="204536.SULAZ_1069"/>
<dbReference type="InterPro" id="IPR044537">
    <property type="entry name" value="Rip2-like"/>
</dbReference>
<evidence type="ECO:0000256" key="12">
    <source>
        <dbReference type="ARBA" id="ARBA00023136"/>
    </source>
</evidence>
<keyword evidence="8" id="KW-0378">Hydrolase</keyword>
<dbReference type="RefSeq" id="WP_012673729.1">
    <property type="nucleotide sequence ID" value="NC_012438.1"/>
</dbReference>
<evidence type="ECO:0000256" key="3">
    <source>
        <dbReference type="ARBA" id="ARBA00007931"/>
    </source>
</evidence>
<dbReference type="AlphaFoldDB" id="C1DVA5"/>
<comment type="cofactor">
    <cofactor evidence="1">
        <name>Zn(2+)</name>
        <dbReference type="ChEBI" id="CHEBI:29105"/>
    </cofactor>
</comment>
<dbReference type="InterPro" id="IPR052348">
    <property type="entry name" value="Metallopeptidase_M50B"/>
</dbReference>
<protein>
    <submittedName>
        <fullName evidence="15">Putative membrane-associated zinc metalloprotease</fullName>
    </submittedName>
</protein>
<dbReference type="GO" id="GO:0008237">
    <property type="term" value="F:metallopeptidase activity"/>
    <property type="evidence" value="ECO:0007669"/>
    <property type="project" value="UniProtKB-KW"/>
</dbReference>
<dbReference type="PANTHER" id="PTHR35864">
    <property type="entry name" value="ZINC METALLOPROTEASE MJ0611-RELATED"/>
    <property type="match status" value="1"/>
</dbReference>
<evidence type="ECO:0000259" key="14">
    <source>
        <dbReference type="Pfam" id="PF02163"/>
    </source>
</evidence>
<dbReference type="Proteomes" id="UP000001369">
    <property type="component" value="Chromosome"/>
</dbReference>
<evidence type="ECO:0000256" key="7">
    <source>
        <dbReference type="ARBA" id="ARBA00022723"/>
    </source>
</evidence>
<dbReference type="GO" id="GO:0046872">
    <property type="term" value="F:metal ion binding"/>
    <property type="evidence" value="ECO:0007669"/>
    <property type="project" value="UniProtKB-KW"/>
</dbReference>
<feature type="transmembrane region" description="Helical" evidence="13">
    <location>
        <begin position="195"/>
        <end position="218"/>
    </location>
</feature>
<evidence type="ECO:0000256" key="11">
    <source>
        <dbReference type="ARBA" id="ARBA00023049"/>
    </source>
</evidence>
<dbReference type="OrthoDB" id="9800627at2"/>
<dbReference type="InterPro" id="IPR008915">
    <property type="entry name" value="Peptidase_M50"/>
</dbReference>
<evidence type="ECO:0000256" key="5">
    <source>
        <dbReference type="ARBA" id="ARBA00022670"/>
    </source>
</evidence>
<comment type="subcellular location">
    <subcellularLocation>
        <location evidence="2">Cell membrane</location>
        <topology evidence="2">Multi-pass membrane protein</topology>
    </subcellularLocation>
</comment>
<dbReference type="KEGG" id="saf:SULAZ_1069"/>
<feature type="domain" description="Peptidase M50" evidence="14">
    <location>
        <begin position="12"/>
        <end position="199"/>
    </location>
</feature>
<dbReference type="Pfam" id="PF02163">
    <property type="entry name" value="Peptidase_M50"/>
    <property type="match status" value="1"/>
</dbReference>
<keyword evidence="10 13" id="KW-1133">Transmembrane helix</keyword>
<dbReference type="CDD" id="cd06158">
    <property type="entry name" value="S2P-M50_like_1"/>
    <property type="match status" value="1"/>
</dbReference>
<dbReference type="EMBL" id="CP001229">
    <property type="protein sequence ID" value="ACN98404.1"/>
    <property type="molecule type" value="Genomic_DNA"/>
</dbReference>
<evidence type="ECO:0000256" key="6">
    <source>
        <dbReference type="ARBA" id="ARBA00022692"/>
    </source>
</evidence>
<evidence type="ECO:0000256" key="10">
    <source>
        <dbReference type="ARBA" id="ARBA00022989"/>
    </source>
</evidence>
<feature type="transmembrane region" description="Helical" evidence="13">
    <location>
        <begin position="154"/>
        <end position="175"/>
    </location>
</feature>
<proteinExistence type="inferred from homology"/>
<evidence type="ECO:0000256" key="13">
    <source>
        <dbReference type="SAM" id="Phobius"/>
    </source>
</evidence>
<evidence type="ECO:0000256" key="2">
    <source>
        <dbReference type="ARBA" id="ARBA00004651"/>
    </source>
</evidence>
<sequence>MSINITDVIFMIPALLMAVIFHEVAHGLVAYKLGDDTAKREGRLTLNPIPHIDPLGSLLIPGILILLNSPILFGYAKPVPINPLNFKIDMRKGIIITSFAGPGANFLLAFLFAGLYHLVRNETFLTYFASIFGVGALESVIVPLAIFFKYAVSINLILGIFNLLPIPPLDGGNILLNLLPRELQAKVEPYEHFGFFLIILLLMTGVIGFIILPIYRFFMSILM</sequence>
<dbReference type="HOGENOM" id="CLU_086979_1_1_0"/>
<keyword evidence="11 15" id="KW-0482">Metalloprotease</keyword>
<accession>C1DVA5</accession>
<keyword evidence="4" id="KW-1003">Cell membrane</keyword>
<evidence type="ECO:0000256" key="1">
    <source>
        <dbReference type="ARBA" id="ARBA00001947"/>
    </source>
</evidence>
<evidence type="ECO:0000313" key="15">
    <source>
        <dbReference type="EMBL" id="ACN98404.1"/>
    </source>
</evidence>
<evidence type="ECO:0000313" key="16">
    <source>
        <dbReference type="Proteomes" id="UP000001369"/>
    </source>
</evidence>
<reference evidence="15 16" key="1">
    <citation type="journal article" date="2009" name="J. Bacteriol.">
        <title>Complete and draft genome sequences of six members of the Aquificales.</title>
        <authorList>
            <person name="Reysenbach A.L."/>
            <person name="Hamamura N."/>
            <person name="Podar M."/>
            <person name="Griffiths E."/>
            <person name="Ferreira S."/>
            <person name="Hochstein R."/>
            <person name="Heidelberg J."/>
            <person name="Johnson J."/>
            <person name="Mead D."/>
            <person name="Pohorille A."/>
            <person name="Sarmiento M."/>
            <person name="Schweighofer K."/>
            <person name="Seshadri R."/>
            <person name="Voytek M.A."/>
        </authorList>
    </citation>
    <scope>NUCLEOTIDE SEQUENCE [LARGE SCALE GENOMIC DNA]</scope>
    <source>
        <strain evidence="16">Az-Fu1 / DSM 15241 / OCM 825</strain>
    </source>
</reference>
<dbReference type="GO" id="GO:0006508">
    <property type="term" value="P:proteolysis"/>
    <property type="evidence" value="ECO:0007669"/>
    <property type="project" value="UniProtKB-KW"/>
</dbReference>
<keyword evidence="9" id="KW-0862">Zinc</keyword>
<organism evidence="15 16">
    <name type="scientific">Sulfurihydrogenibium azorense (strain DSM 15241 / OCM 825 / Az-Fu1)</name>
    <dbReference type="NCBI Taxonomy" id="204536"/>
    <lineage>
        <taxon>Bacteria</taxon>
        <taxon>Pseudomonadati</taxon>
        <taxon>Aquificota</taxon>
        <taxon>Aquificia</taxon>
        <taxon>Aquificales</taxon>
        <taxon>Hydrogenothermaceae</taxon>
        <taxon>Sulfurihydrogenibium</taxon>
    </lineage>
</organism>
<dbReference type="GO" id="GO:0005886">
    <property type="term" value="C:plasma membrane"/>
    <property type="evidence" value="ECO:0007669"/>
    <property type="project" value="UniProtKB-SubCell"/>
</dbReference>
<evidence type="ECO:0000256" key="4">
    <source>
        <dbReference type="ARBA" id="ARBA00022475"/>
    </source>
</evidence>
<keyword evidence="16" id="KW-1185">Reference proteome</keyword>
<feature type="transmembrane region" description="Helical" evidence="13">
    <location>
        <begin position="94"/>
        <end position="118"/>
    </location>
</feature>
<keyword evidence="6 13" id="KW-0812">Transmembrane</keyword>
<feature type="transmembrane region" description="Helical" evidence="13">
    <location>
        <begin position="124"/>
        <end position="147"/>
    </location>
</feature>
<dbReference type="eggNOG" id="COG1994">
    <property type="taxonomic scope" value="Bacteria"/>
</dbReference>
<keyword evidence="7" id="KW-0479">Metal-binding</keyword>
<comment type="similarity">
    <text evidence="3">Belongs to the peptidase M50B family.</text>
</comment>
<keyword evidence="5 15" id="KW-0645">Protease</keyword>
<name>C1DVA5_SULAA</name>
<feature type="transmembrane region" description="Helical" evidence="13">
    <location>
        <begin position="12"/>
        <end position="34"/>
    </location>
</feature>
<evidence type="ECO:0000256" key="8">
    <source>
        <dbReference type="ARBA" id="ARBA00022801"/>
    </source>
</evidence>
<keyword evidence="12 13" id="KW-0472">Membrane</keyword>
<dbReference type="PANTHER" id="PTHR35864:SF1">
    <property type="entry name" value="ZINC METALLOPROTEASE YWHC-RELATED"/>
    <property type="match status" value="1"/>
</dbReference>
<gene>
    <name evidence="15" type="ordered locus">SULAZ_1069</name>
</gene>
<evidence type="ECO:0000256" key="9">
    <source>
        <dbReference type="ARBA" id="ARBA00022833"/>
    </source>
</evidence>
<feature type="transmembrane region" description="Helical" evidence="13">
    <location>
        <begin position="54"/>
        <end position="73"/>
    </location>
</feature>